<dbReference type="Pfam" id="PF00677">
    <property type="entry name" value="Lum_binding"/>
    <property type="match status" value="2"/>
</dbReference>
<dbReference type="PANTHER" id="PTHR21098:SF12">
    <property type="entry name" value="RIBOFLAVIN SYNTHASE"/>
    <property type="match status" value="1"/>
</dbReference>
<feature type="domain" description="Lumazine-binding" evidence="11">
    <location>
        <begin position="98"/>
        <end position="194"/>
    </location>
</feature>
<proteinExistence type="predicted"/>
<sequence length="223" mass="23295">MFTGIVQAVGTVQSIQPAAGDWRVWVRTGELDLSDVALGDSIAVSGPCLTVVALEEGGFAADVSVETWERTAFADLAVGARVNLEKALLPTTRLGGHLVSGHVDGLAVLGERRPEARSERFVLEVPGALTRYVAEKGSICLDGVSLTVNGVSGSRFDVNLVPHTLAHTTLGDRRPGDRLNMEVDIIARYLERLLRGGEAGPEGGGLDADSLARAGFPGLGEGG</sequence>
<evidence type="ECO:0000256" key="2">
    <source>
        <dbReference type="ARBA" id="ARBA00002803"/>
    </source>
</evidence>
<evidence type="ECO:0000256" key="7">
    <source>
        <dbReference type="ARBA" id="ARBA00022679"/>
    </source>
</evidence>
<comment type="catalytic activity">
    <reaction evidence="1">
        <text>2 6,7-dimethyl-8-(1-D-ribityl)lumazine + H(+) = 5-amino-6-(D-ribitylamino)uracil + riboflavin</text>
        <dbReference type="Rhea" id="RHEA:20772"/>
        <dbReference type="ChEBI" id="CHEBI:15378"/>
        <dbReference type="ChEBI" id="CHEBI:15934"/>
        <dbReference type="ChEBI" id="CHEBI:57986"/>
        <dbReference type="ChEBI" id="CHEBI:58201"/>
        <dbReference type="EC" id="2.5.1.9"/>
    </reaction>
</comment>
<evidence type="ECO:0000256" key="9">
    <source>
        <dbReference type="NCBIfam" id="TIGR00187"/>
    </source>
</evidence>
<dbReference type="InterPro" id="IPR017938">
    <property type="entry name" value="Riboflavin_synthase-like_b-brl"/>
</dbReference>
<evidence type="ECO:0000256" key="5">
    <source>
        <dbReference type="ARBA" id="ARBA00013950"/>
    </source>
</evidence>
<evidence type="ECO:0000256" key="4">
    <source>
        <dbReference type="ARBA" id="ARBA00012827"/>
    </source>
</evidence>
<accession>A0ABV4TX56</accession>
<dbReference type="PROSITE" id="PS51177">
    <property type="entry name" value="LUMAZINE_BIND"/>
    <property type="match status" value="2"/>
</dbReference>
<keyword evidence="6" id="KW-0686">Riboflavin biosynthesis</keyword>
<comment type="function">
    <text evidence="2">Catalyzes the dismutation of two molecules of 6,7-dimethyl-8-ribityllumazine, resulting in the formation of riboflavin and 5-amino-6-(D-ribitylamino)uracil.</text>
</comment>
<dbReference type="SUPFAM" id="SSF63380">
    <property type="entry name" value="Riboflavin synthase domain-like"/>
    <property type="match status" value="2"/>
</dbReference>
<dbReference type="PIRSF" id="PIRSF000498">
    <property type="entry name" value="Riboflavin_syn_A"/>
    <property type="match status" value="1"/>
</dbReference>
<dbReference type="GO" id="GO:0004746">
    <property type="term" value="F:riboflavin synthase activity"/>
    <property type="evidence" value="ECO:0007669"/>
    <property type="project" value="UniProtKB-EC"/>
</dbReference>
<comment type="pathway">
    <text evidence="3">Cofactor biosynthesis; riboflavin biosynthesis; riboflavin from 2-hydroxy-3-oxobutyl phosphate and 5-amino-6-(D-ribitylamino)uracil: step 2/2.</text>
</comment>
<evidence type="ECO:0000313" key="12">
    <source>
        <dbReference type="EMBL" id="MFA9461912.1"/>
    </source>
</evidence>
<protein>
    <recommendedName>
        <fullName evidence="5 9">Riboflavin synthase</fullName>
        <ecNumber evidence="4 9">2.5.1.9</ecNumber>
    </recommendedName>
</protein>
<dbReference type="Proteomes" id="UP001575181">
    <property type="component" value="Unassembled WGS sequence"/>
</dbReference>
<dbReference type="NCBIfam" id="TIGR00187">
    <property type="entry name" value="ribE"/>
    <property type="match status" value="1"/>
</dbReference>
<name>A0ABV4TX56_9GAMM</name>
<organism evidence="12 13">
    <name type="scientific">Thiohalorhabdus methylotrophus</name>
    <dbReference type="NCBI Taxonomy" id="3242694"/>
    <lineage>
        <taxon>Bacteria</taxon>
        <taxon>Pseudomonadati</taxon>
        <taxon>Pseudomonadota</taxon>
        <taxon>Gammaproteobacteria</taxon>
        <taxon>Thiohalorhabdales</taxon>
        <taxon>Thiohalorhabdaceae</taxon>
        <taxon>Thiohalorhabdus</taxon>
    </lineage>
</organism>
<evidence type="ECO:0000256" key="10">
    <source>
        <dbReference type="PROSITE-ProRule" id="PRU00524"/>
    </source>
</evidence>
<evidence type="ECO:0000256" key="3">
    <source>
        <dbReference type="ARBA" id="ARBA00004887"/>
    </source>
</evidence>
<keyword evidence="13" id="KW-1185">Reference proteome</keyword>
<dbReference type="InterPro" id="IPR026017">
    <property type="entry name" value="Lumazine-bd_dom"/>
</dbReference>
<evidence type="ECO:0000256" key="1">
    <source>
        <dbReference type="ARBA" id="ARBA00000968"/>
    </source>
</evidence>
<dbReference type="PANTHER" id="PTHR21098">
    <property type="entry name" value="RIBOFLAVIN SYNTHASE ALPHA CHAIN"/>
    <property type="match status" value="1"/>
</dbReference>
<feature type="repeat" description="Lumazine-binding" evidence="10">
    <location>
        <begin position="1"/>
        <end position="97"/>
    </location>
</feature>
<dbReference type="RefSeq" id="WP_373656700.1">
    <property type="nucleotide sequence ID" value="NZ_JBGUAW010000009.1"/>
</dbReference>
<reference evidence="12 13" key="1">
    <citation type="submission" date="2024-08" db="EMBL/GenBank/DDBJ databases">
        <title>Whole-genome sequencing of halo(alkali)philic microorganisms from hypersaline lakes.</title>
        <authorList>
            <person name="Sorokin D.Y."/>
            <person name="Merkel A.Y."/>
            <person name="Messina E."/>
            <person name="Yakimov M."/>
        </authorList>
    </citation>
    <scope>NUCLEOTIDE SEQUENCE [LARGE SCALE GENOMIC DNA]</scope>
    <source>
        <strain evidence="12 13">Cl-TMA</strain>
    </source>
</reference>
<dbReference type="Gene3D" id="2.40.30.20">
    <property type="match status" value="2"/>
</dbReference>
<dbReference type="InterPro" id="IPR023366">
    <property type="entry name" value="ATP_synth_asu-like_sf"/>
</dbReference>
<evidence type="ECO:0000313" key="13">
    <source>
        <dbReference type="Proteomes" id="UP001575181"/>
    </source>
</evidence>
<gene>
    <name evidence="12" type="ORF">ACERLL_13895</name>
</gene>
<evidence type="ECO:0000259" key="11">
    <source>
        <dbReference type="PROSITE" id="PS51177"/>
    </source>
</evidence>
<dbReference type="InterPro" id="IPR001783">
    <property type="entry name" value="Lumazine-bd"/>
</dbReference>
<keyword evidence="8" id="KW-0677">Repeat</keyword>
<dbReference type="EC" id="2.5.1.9" evidence="4 9"/>
<comment type="caution">
    <text evidence="12">The sequence shown here is derived from an EMBL/GenBank/DDBJ whole genome shotgun (WGS) entry which is preliminary data.</text>
</comment>
<dbReference type="EMBL" id="JBGUAW010000009">
    <property type="protein sequence ID" value="MFA9461912.1"/>
    <property type="molecule type" value="Genomic_DNA"/>
</dbReference>
<feature type="domain" description="Lumazine-binding" evidence="11">
    <location>
        <begin position="1"/>
        <end position="97"/>
    </location>
</feature>
<dbReference type="NCBIfam" id="NF006767">
    <property type="entry name" value="PRK09289.1"/>
    <property type="match status" value="1"/>
</dbReference>
<dbReference type="CDD" id="cd00402">
    <property type="entry name" value="Riboflavin_synthase_like"/>
    <property type="match status" value="1"/>
</dbReference>
<evidence type="ECO:0000256" key="8">
    <source>
        <dbReference type="ARBA" id="ARBA00022737"/>
    </source>
</evidence>
<feature type="repeat" description="Lumazine-binding" evidence="10">
    <location>
        <begin position="98"/>
        <end position="194"/>
    </location>
</feature>
<evidence type="ECO:0000256" key="6">
    <source>
        <dbReference type="ARBA" id="ARBA00022619"/>
    </source>
</evidence>
<keyword evidence="7 12" id="KW-0808">Transferase</keyword>